<name>A0A916ITP2_9BURK</name>
<dbReference type="Proteomes" id="UP000672934">
    <property type="component" value="Unassembled WGS sequence"/>
</dbReference>
<dbReference type="PANTHER" id="PTHR42951:SF4">
    <property type="entry name" value="ACYL-COENZYME A THIOESTERASE MBLAC2"/>
    <property type="match status" value="1"/>
</dbReference>
<dbReference type="EC" id="3.1.2.6" evidence="3"/>
<dbReference type="SUPFAM" id="SSF56281">
    <property type="entry name" value="Metallo-hydrolase/oxidoreductase"/>
    <property type="match status" value="1"/>
</dbReference>
<evidence type="ECO:0000256" key="1">
    <source>
        <dbReference type="ARBA" id="ARBA00005250"/>
    </source>
</evidence>
<dbReference type="AlphaFoldDB" id="A0A916ITP2"/>
<accession>A0A916ITP2</accession>
<dbReference type="Gene3D" id="3.60.15.10">
    <property type="entry name" value="Ribonuclease Z/Hydroxyacylglutathione hydrolase-like"/>
    <property type="match status" value="1"/>
</dbReference>
<dbReference type="PANTHER" id="PTHR42951">
    <property type="entry name" value="METALLO-BETA-LACTAMASE DOMAIN-CONTAINING"/>
    <property type="match status" value="1"/>
</dbReference>
<organism evidence="3 4">
    <name type="scientific">Cupriavidus yeoncheonensis</name>
    <dbReference type="NCBI Taxonomy" id="1462994"/>
    <lineage>
        <taxon>Bacteria</taxon>
        <taxon>Pseudomonadati</taxon>
        <taxon>Pseudomonadota</taxon>
        <taxon>Betaproteobacteria</taxon>
        <taxon>Burkholderiales</taxon>
        <taxon>Burkholderiaceae</taxon>
        <taxon>Cupriavidus</taxon>
    </lineage>
</organism>
<comment type="similarity">
    <text evidence="1">Belongs to the metallo-beta-lactamase superfamily. Class-B beta-lactamase family.</text>
</comment>
<dbReference type="CDD" id="cd06262">
    <property type="entry name" value="metallo-hydrolase-like_MBL-fold"/>
    <property type="match status" value="1"/>
</dbReference>
<dbReference type="Pfam" id="PF00753">
    <property type="entry name" value="Lactamase_B"/>
    <property type="match status" value="1"/>
</dbReference>
<dbReference type="InterPro" id="IPR036866">
    <property type="entry name" value="RibonucZ/Hydroxyglut_hydro"/>
</dbReference>
<dbReference type="EMBL" id="CAJPUY010000006">
    <property type="protein sequence ID" value="CAG2138230.1"/>
    <property type="molecule type" value="Genomic_DNA"/>
</dbReference>
<keyword evidence="3" id="KW-0378">Hydrolase</keyword>
<reference evidence="3" key="1">
    <citation type="submission" date="2021-03" db="EMBL/GenBank/DDBJ databases">
        <authorList>
            <person name="Peeters C."/>
        </authorList>
    </citation>
    <scope>NUCLEOTIDE SEQUENCE</scope>
    <source>
        <strain evidence="3">LMG 31506</strain>
    </source>
</reference>
<dbReference type="InterPro" id="IPR001279">
    <property type="entry name" value="Metallo-B-lactamas"/>
</dbReference>
<evidence type="ECO:0000259" key="2">
    <source>
        <dbReference type="SMART" id="SM00849"/>
    </source>
</evidence>
<sequence length="309" mass="33425">MSDTTPPRLPATMRVFERGWLSSNNILFIDGDDTALVDSGYATHAPQTVALLESTLQGHPLKRLINTHLHSDHCGGNAALQARWQPHTSIPGAEAAAVSAWDVDALSYKATGQQCDRFTFDALLHDGDVLRLGGIDWQVVAAPGHDPHAVMLFAPQQRLLIAGDALWESGFGVIFPELEGESGFAEQAAVLDRIAELDARVVIPGHGRPFADVAGALERARGRLAYLGGDPQRNASHAVKVLVKFKLLEAQRMHRDALLDWMQEAPLMVAIQQRFMAGQTMEEILSQTLRALAGVKALALEGDVVVNVG</sequence>
<evidence type="ECO:0000313" key="4">
    <source>
        <dbReference type="Proteomes" id="UP000672934"/>
    </source>
</evidence>
<dbReference type="GO" id="GO:0004416">
    <property type="term" value="F:hydroxyacylglutathione hydrolase activity"/>
    <property type="evidence" value="ECO:0007669"/>
    <property type="project" value="UniProtKB-EC"/>
</dbReference>
<dbReference type="SMART" id="SM00849">
    <property type="entry name" value="Lactamase_B"/>
    <property type="match status" value="1"/>
</dbReference>
<evidence type="ECO:0000313" key="3">
    <source>
        <dbReference type="EMBL" id="CAG2138230.1"/>
    </source>
</evidence>
<proteinExistence type="inferred from homology"/>
<dbReference type="GO" id="GO:0017001">
    <property type="term" value="P:antibiotic catabolic process"/>
    <property type="evidence" value="ECO:0007669"/>
    <property type="project" value="UniProtKB-ARBA"/>
</dbReference>
<keyword evidence="4" id="KW-1185">Reference proteome</keyword>
<comment type="caution">
    <text evidence="3">The sequence shown here is derived from an EMBL/GenBank/DDBJ whole genome shotgun (WGS) entry which is preliminary data.</text>
</comment>
<dbReference type="InterPro" id="IPR050855">
    <property type="entry name" value="NDM-1-like"/>
</dbReference>
<feature type="domain" description="Metallo-beta-lactamase" evidence="2">
    <location>
        <begin position="22"/>
        <end position="206"/>
    </location>
</feature>
<gene>
    <name evidence="3" type="primary">gloB_2</name>
    <name evidence="3" type="ORF">LMG31506_01922</name>
</gene>
<protein>
    <submittedName>
        <fullName evidence="3">Hydroxyacylglutathione hydrolase</fullName>
        <ecNumber evidence="3">3.1.2.6</ecNumber>
    </submittedName>
</protein>